<organism evidence="2 3">
    <name type="scientific">Zingiber officinale</name>
    <name type="common">Ginger</name>
    <name type="synonym">Amomum zingiber</name>
    <dbReference type="NCBI Taxonomy" id="94328"/>
    <lineage>
        <taxon>Eukaryota</taxon>
        <taxon>Viridiplantae</taxon>
        <taxon>Streptophyta</taxon>
        <taxon>Embryophyta</taxon>
        <taxon>Tracheophyta</taxon>
        <taxon>Spermatophyta</taxon>
        <taxon>Magnoliopsida</taxon>
        <taxon>Liliopsida</taxon>
        <taxon>Zingiberales</taxon>
        <taxon>Zingiberaceae</taxon>
        <taxon>Zingiber</taxon>
    </lineage>
</organism>
<sequence length="170" mass="17482">MLALPAPSAASNSISASSCALSEPPLPTSEKPQSTPSTSTSTSPTTTLGMTPGGDPVGMAARGCAGGDRVARAVQVQRAPALGENRLVGFVGVKEKLGEKVEELVKVRWSGAILIGVDKRGAGALREGGVSGARWLRAGGALHLLRRQALRWIRGIVAGQGECTKKLVYV</sequence>
<evidence type="ECO:0000313" key="2">
    <source>
        <dbReference type="EMBL" id="KAG6503979.1"/>
    </source>
</evidence>
<accession>A0A8J5L1M8</accession>
<dbReference type="Proteomes" id="UP000734854">
    <property type="component" value="Unassembled WGS sequence"/>
</dbReference>
<reference evidence="2 3" key="1">
    <citation type="submission" date="2020-08" db="EMBL/GenBank/DDBJ databases">
        <title>Plant Genome Project.</title>
        <authorList>
            <person name="Zhang R.-G."/>
        </authorList>
    </citation>
    <scope>NUCLEOTIDE SEQUENCE [LARGE SCALE GENOMIC DNA]</scope>
    <source>
        <tissue evidence="2">Rhizome</tissue>
    </source>
</reference>
<evidence type="ECO:0000256" key="1">
    <source>
        <dbReference type="SAM" id="MobiDB-lite"/>
    </source>
</evidence>
<feature type="compositionally biased region" description="Low complexity" evidence="1">
    <location>
        <begin position="1"/>
        <end position="50"/>
    </location>
</feature>
<keyword evidence="3" id="KW-1185">Reference proteome</keyword>
<feature type="region of interest" description="Disordered" evidence="1">
    <location>
        <begin position="1"/>
        <end position="61"/>
    </location>
</feature>
<gene>
    <name evidence="2" type="ORF">ZIOFF_036303</name>
</gene>
<proteinExistence type="predicted"/>
<evidence type="ECO:0000313" key="3">
    <source>
        <dbReference type="Proteomes" id="UP000734854"/>
    </source>
</evidence>
<dbReference type="EMBL" id="JACMSC010000010">
    <property type="protein sequence ID" value="KAG6503979.1"/>
    <property type="molecule type" value="Genomic_DNA"/>
</dbReference>
<protein>
    <submittedName>
        <fullName evidence="2">Uncharacterized protein</fullName>
    </submittedName>
</protein>
<name>A0A8J5L1M8_ZINOF</name>
<comment type="caution">
    <text evidence="2">The sequence shown here is derived from an EMBL/GenBank/DDBJ whole genome shotgun (WGS) entry which is preliminary data.</text>
</comment>
<dbReference type="AlphaFoldDB" id="A0A8J5L1M8"/>